<gene>
    <name evidence="1" type="ORF">DFH08DRAFT_798933</name>
</gene>
<protein>
    <submittedName>
        <fullName evidence="1">Uncharacterized protein</fullName>
    </submittedName>
</protein>
<accession>A0AAD7AQ11</accession>
<dbReference type="AlphaFoldDB" id="A0AAD7AQ11"/>
<proteinExistence type="predicted"/>
<reference evidence="1" key="1">
    <citation type="submission" date="2023-03" db="EMBL/GenBank/DDBJ databases">
        <title>Massive genome expansion in bonnet fungi (Mycena s.s.) driven by repeated elements and novel gene families across ecological guilds.</title>
        <authorList>
            <consortium name="Lawrence Berkeley National Laboratory"/>
            <person name="Harder C.B."/>
            <person name="Miyauchi S."/>
            <person name="Viragh M."/>
            <person name="Kuo A."/>
            <person name="Thoen E."/>
            <person name="Andreopoulos B."/>
            <person name="Lu D."/>
            <person name="Skrede I."/>
            <person name="Drula E."/>
            <person name="Henrissat B."/>
            <person name="Morin E."/>
            <person name="Kohler A."/>
            <person name="Barry K."/>
            <person name="LaButti K."/>
            <person name="Morin E."/>
            <person name="Salamov A."/>
            <person name="Lipzen A."/>
            <person name="Mereny Z."/>
            <person name="Hegedus B."/>
            <person name="Baldrian P."/>
            <person name="Stursova M."/>
            <person name="Weitz H."/>
            <person name="Taylor A."/>
            <person name="Grigoriev I.V."/>
            <person name="Nagy L.G."/>
            <person name="Martin F."/>
            <person name="Kauserud H."/>
        </authorList>
    </citation>
    <scope>NUCLEOTIDE SEQUENCE</scope>
    <source>
        <strain evidence="1">CBHHK002</strain>
    </source>
</reference>
<evidence type="ECO:0000313" key="2">
    <source>
        <dbReference type="Proteomes" id="UP001218218"/>
    </source>
</evidence>
<name>A0AAD7AQ11_9AGAR</name>
<dbReference type="Proteomes" id="UP001218218">
    <property type="component" value="Unassembled WGS sequence"/>
</dbReference>
<keyword evidence="2" id="KW-1185">Reference proteome</keyword>
<organism evidence="1 2">
    <name type="scientific">Mycena albidolilacea</name>
    <dbReference type="NCBI Taxonomy" id="1033008"/>
    <lineage>
        <taxon>Eukaryota</taxon>
        <taxon>Fungi</taxon>
        <taxon>Dikarya</taxon>
        <taxon>Basidiomycota</taxon>
        <taxon>Agaricomycotina</taxon>
        <taxon>Agaricomycetes</taxon>
        <taxon>Agaricomycetidae</taxon>
        <taxon>Agaricales</taxon>
        <taxon>Marasmiineae</taxon>
        <taxon>Mycenaceae</taxon>
        <taxon>Mycena</taxon>
    </lineage>
</organism>
<sequence length="121" mass="13796">MFENSDAATRECIGWNGNEGGYCPGKFNSNAMYHREMMQHTLESGGGTKWVICLIQKLPMLTPQTRGLDRLRHSCMWLSKPPTRLCSFAPEHHHDCYITFPGPPEWKKEKAASDEFAHKNA</sequence>
<dbReference type="EMBL" id="JARIHO010000003">
    <property type="protein sequence ID" value="KAJ7364608.1"/>
    <property type="molecule type" value="Genomic_DNA"/>
</dbReference>
<comment type="caution">
    <text evidence="1">The sequence shown here is derived from an EMBL/GenBank/DDBJ whole genome shotgun (WGS) entry which is preliminary data.</text>
</comment>
<evidence type="ECO:0000313" key="1">
    <source>
        <dbReference type="EMBL" id="KAJ7364608.1"/>
    </source>
</evidence>